<dbReference type="GO" id="GO:0015074">
    <property type="term" value="P:DNA integration"/>
    <property type="evidence" value="ECO:0007669"/>
    <property type="project" value="InterPro"/>
</dbReference>
<feature type="domain" description="Reverse transcriptase" evidence="3">
    <location>
        <begin position="506"/>
        <end position="631"/>
    </location>
</feature>
<evidence type="ECO:0000313" key="5">
    <source>
        <dbReference type="Proteomes" id="UP000521872"/>
    </source>
</evidence>
<dbReference type="InterPro" id="IPR043128">
    <property type="entry name" value="Rev_trsase/Diguanyl_cyclase"/>
</dbReference>
<reference evidence="4 5" key="1">
    <citation type="submission" date="2019-12" db="EMBL/GenBank/DDBJ databases">
        <authorList>
            <person name="Floudas D."/>
            <person name="Bentzer J."/>
            <person name="Ahren D."/>
            <person name="Johansson T."/>
            <person name="Persson P."/>
            <person name="Tunlid A."/>
        </authorList>
    </citation>
    <scope>NUCLEOTIDE SEQUENCE [LARGE SCALE GENOMIC DNA]</scope>
    <source>
        <strain evidence="4 5">CBS 102.39</strain>
    </source>
</reference>
<dbReference type="Gene3D" id="1.10.443.10">
    <property type="entry name" value="Intergrase catalytic core"/>
    <property type="match status" value="1"/>
</dbReference>
<dbReference type="InterPro" id="IPR013762">
    <property type="entry name" value="Integrase-like_cat_sf"/>
</dbReference>
<dbReference type="InterPro" id="IPR052055">
    <property type="entry name" value="Hepadnavirus_pol/RT"/>
</dbReference>
<name>A0A8H4VN18_9AGAR</name>
<dbReference type="GO" id="GO:0003677">
    <property type="term" value="F:DNA binding"/>
    <property type="evidence" value="ECO:0007669"/>
    <property type="project" value="InterPro"/>
</dbReference>
<dbReference type="InterPro" id="IPR043502">
    <property type="entry name" value="DNA/RNA_pol_sf"/>
</dbReference>
<dbReference type="SUPFAM" id="SSF56349">
    <property type="entry name" value="DNA breaking-rejoining enzymes"/>
    <property type="match status" value="1"/>
</dbReference>
<feature type="region of interest" description="Disordered" evidence="2">
    <location>
        <begin position="1"/>
        <end position="41"/>
    </location>
</feature>
<keyword evidence="5" id="KW-1185">Reference proteome</keyword>
<dbReference type="PANTHER" id="PTHR33050">
    <property type="entry name" value="REVERSE TRANSCRIPTASE DOMAIN-CONTAINING PROTEIN"/>
    <property type="match status" value="1"/>
</dbReference>
<dbReference type="PANTHER" id="PTHR33050:SF8">
    <property type="entry name" value="REVERSE TRANSCRIPTASE DOMAIN-CONTAINING PROTEIN"/>
    <property type="match status" value="1"/>
</dbReference>
<protein>
    <recommendedName>
        <fullName evidence="3">Reverse transcriptase domain-containing protein</fullName>
    </recommendedName>
</protein>
<accession>A0A8H4VN18</accession>
<evidence type="ECO:0000256" key="1">
    <source>
        <dbReference type="ARBA" id="ARBA00023172"/>
    </source>
</evidence>
<feature type="region of interest" description="Disordered" evidence="2">
    <location>
        <begin position="82"/>
        <end position="112"/>
    </location>
</feature>
<evidence type="ECO:0000259" key="3">
    <source>
        <dbReference type="Pfam" id="PF00078"/>
    </source>
</evidence>
<sequence>MPKKGGNPNQYRVNGKFATKPQDPTPPSPSDSDADEVDDYLQDLPDIFANMTLGDIDTSHFVTTEQFDQLLATVNAMASKLSATPAPPADPPAPPAQPDAPPPPPFVPPISRATGAFAPSLRSLFPQIEAAHITAITSHQFAAGDLWKLDSKYRGKETPFSFNATTMQFETSNRAARDYKTVDSLFIPLVVYINILTTHLLAQPAQANTQGQGARPASVPFVFFQFISHFHKMAAEYEWPAVLEYVMAFLAHRRLEMLDDGDYSKWGTLDADLKAEHLIGHRKVPAKVIGRTGSPSPSSRPCLASDELVTTVTGFSSSDISLPHSELFPHRAPPPCRPNTDPRANAPPVSTDVQPPRVSSTLRAPAWSHFLRHYPDRLYVDTLNHIIHYGANLAFSGDKTTSQSCTNLKSAFETPAVTSALSADITAQVANGRTRGPFTEFPFHNFRCSPLGAVTRKRSSKVRRIHHLSWPRTGSVNEGIPDSQASIAYDMVDRAISDLIASGPGSLMTKLDLESAFRHIPVRKADWHLLGFTWEGNYYYDVVLGFGCRSAPYIFNLFGEGMHWIMQSHLPARIRHYLDDFLTIFPPSVPRPVVDKALDWSLALGTELGLKFQPSKIEGPSTQIEFLGLELDSDVMEVRLPPQKLAYLTELLDSWDGISSCSKLQVEELTGFLQFASQVVPTARAALRGLYDFAASFTSRFQRRIVPKSARRDIAWWKQFALSWNGIRFISPQRETLHIYTDAAGTKGLGGHFGSQWFSARCPRRYRHEHIQVKEMMAVVHAVLCWGEELSRKHVVFHVDNEAVFSGINNLTIKSVPTMFFLRKLIQLACRLDFSISSVWLSSSENAVADAASRFSFTRMFELAPYLNPKPSSKRLRIGGTPSALSSQKPSPFTYGMASPPAHEEPTQRARNLSSTFPVSTACTTLTAPSSLPLSTPSCHGSHTWRDASNLRPLKPTSLPFVPSTRTLICPSLLASHLPSDVLFEGSSSTTANLQPGVTAGHTSIYAACCVAYAGLLRSGEFTTKKPGSHNAALNLSRQHIKFLPSFENPTHVLLTLPSSKTDPFRKGVTITIAAAPSRVSCPVTALKRLFTELPDRSGMSPLFENPDGSPLTYDHFVKTIRSALESAGHTPSSYAGHSFRRGAASAAAAAGRYDVKCLSTAESLRVLGVTSSTNVPVMIPNDEPVFDLSKMPLLEEWALGGVVCKMGIETGPIGLGWLSRHLETISAGQKFKYIKLCPVIVGAKLVTDDKLDSEGFEPYFENLVVDVVLPRSPDGIFFYSIYDFGRGGREHDTRADAEAFAYSVRVKHFVFSRIVESSE</sequence>
<feature type="compositionally biased region" description="Acidic residues" evidence="2">
    <location>
        <begin position="32"/>
        <end position="41"/>
    </location>
</feature>
<feature type="region of interest" description="Disordered" evidence="2">
    <location>
        <begin position="327"/>
        <end position="357"/>
    </location>
</feature>
<dbReference type="Proteomes" id="UP000521872">
    <property type="component" value="Unassembled WGS sequence"/>
</dbReference>
<dbReference type="CDD" id="cd09275">
    <property type="entry name" value="RNase_HI_RT_DIRS1"/>
    <property type="match status" value="1"/>
</dbReference>
<evidence type="ECO:0000256" key="2">
    <source>
        <dbReference type="SAM" id="MobiDB-lite"/>
    </source>
</evidence>
<dbReference type="Gene3D" id="3.30.70.270">
    <property type="match status" value="1"/>
</dbReference>
<gene>
    <name evidence="4" type="ORF">D9613_008807</name>
</gene>
<proteinExistence type="predicted"/>
<evidence type="ECO:0000313" key="4">
    <source>
        <dbReference type="EMBL" id="KAF4616706.1"/>
    </source>
</evidence>
<organism evidence="4 5">
    <name type="scientific">Agrocybe pediades</name>
    <dbReference type="NCBI Taxonomy" id="84607"/>
    <lineage>
        <taxon>Eukaryota</taxon>
        <taxon>Fungi</taxon>
        <taxon>Dikarya</taxon>
        <taxon>Basidiomycota</taxon>
        <taxon>Agaricomycotina</taxon>
        <taxon>Agaricomycetes</taxon>
        <taxon>Agaricomycetidae</taxon>
        <taxon>Agaricales</taxon>
        <taxon>Agaricineae</taxon>
        <taxon>Strophariaceae</taxon>
        <taxon>Agrocybe</taxon>
    </lineage>
</organism>
<dbReference type="EMBL" id="JAACJL010000031">
    <property type="protein sequence ID" value="KAF4616706.1"/>
    <property type="molecule type" value="Genomic_DNA"/>
</dbReference>
<dbReference type="SUPFAM" id="SSF56672">
    <property type="entry name" value="DNA/RNA polymerases"/>
    <property type="match status" value="1"/>
</dbReference>
<feature type="compositionally biased region" description="Pro residues" evidence="2">
    <location>
        <begin position="85"/>
        <end position="108"/>
    </location>
</feature>
<dbReference type="GO" id="GO:0006310">
    <property type="term" value="P:DNA recombination"/>
    <property type="evidence" value="ECO:0007669"/>
    <property type="project" value="UniProtKB-KW"/>
</dbReference>
<dbReference type="InterPro" id="IPR011010">
    <property type="entry name" value="DNA_brk_join_enz"/>
</dbReference>
<keyword evidence="1" id="KW-0233">DNA recombination</keyword>
<dbReference type="InterPro" id="IPR000477">
    <property type="entry name" value="RT_dom"/>
</dbReference>
<comment type="caution">
    <text evidence="4">The sequence shown here is derived from an EMBL/GenBank/DDBJ whole genome shotgun (WGS) entry which is preliminary data.</text>
</comment>
<dbReference type="Pfam" id="PF00078">
    <property type="entry name" value="RVT_1"/>
    <property type="match status" value="1"/>
</dbReference>